<proteinExistence type="predicted"/>
<dbReference type="Proteomes" id="UP000002008">
    <property type="component" value="Chromosome"/>
</dbReference>
<dbReference type="PANTHER" id="PTHR33705">
    <property type="entry name" value="PHOSPHOCARRIER PROTEIN HPR"/>
    <property type="match status" value="1"/>
</dbReference>
<keyword evidence="4" id="KW-0963">Cytoplasm</keyword>
<dbReference type="SUPFAM" id="SSF55594">
    <property type="entry name" value="HPr-like"/>
    <property type="match status" value="1"/>
</dbReference>
<sequence>MNTQVSTIITIDHPAGLHARPAARFVTLAARFPCSITVRKLNGSKPPVNAKSALGVLTLAVNQGDTVEIVAQGDQAQEAISALIALIRHNFEESTTSHS</sequence>
<evidence type="ECO:0000256" key="1">
    <source>
        <dbReference type="ARBA" id="ARBA00003681"/>
    </source>
</evidence>
<evidence type="ECO:0000256" key="2">
    <source>
        <dbReference type="ARBA" id="ARBA00004496"/>
    </source>
</evidence>
<evidence type="ECO:0000313" key="7">
    <source>
        <dbReference type="EMBL" id="ABY34554.1"/>
    </source>
</evidence>
<comment type="subcellular location">
    <subcellularLocation>
        <location evidence="2">Cytoplasm</location>
    </subcellularLocation>
</comment>
<dbReference type="InParanoid" id="A9W9R8"/>
<keyword evidence="8" id="KW-1185">Reference proteome</keyword>
<accession>A9W9R8</accession>
<comment type="function">
    <text evidence="1">General (non sugar-specific) component of the phosphoenolpyruvate-dependent sugar phosphotransferase system (sugar PTS). This major carbohydrate active-transport system catalyzes the phosphorylation of incoming sugar substrates concomitantly with their translocation across the cell membrane. The phosphoryl group from phosphoenolpyruvate (PEP) is transferred to the phosphoryl carrier protein HPr by enzyme I. Phospho-HPr then transfers it to the PTS EIIA domain.</text>
</comment>
<dbReference type="NCBIfam" id="TIGR01003">
    <property type="entry name" value="PTS_HPr_family"/>
    <property type="match status" value="1"/>
</dbReference>
<dbReference type="PATRIC" id="fig|324602.8.peg.1516"/>
<dbReference type="FunCoup" id="A9W9R8">
    <property type="interactions" value="131"/>
</dbReference>
<dbReference type="InterPro" id="IPR001020">
    <property type="entry name" value="PTS_HPr_His_P_site"/>
</dbReference>
<reference evidence="8" key="1">
    <citation type="journal article" date="2011" name="BMC Genomics">
        <title>Complete genome sequence of the filamentous anoxygenic phototrophic bacterium Chloroflexus aurantiacus.</title>
        <authorList>
            <person name="Tang K.H."/>
            <person name="Barry K."/>
            <person name="Chertkov O."/>
            <person name="Dalin E."/>
            <person name="Han C.S."/>
            <person name="Hauser L.J."/>
            <person name="Honchak B.M."/>
            <person name="Karbach L.E."/>
            <person name="Land M.L."/>
            <person name="Lapidus A."/>
            <person name="Larimer F.W."/>
            <person name="Mikhailova N."/>
            <person name="Pitluck S."/>
            <person name="Pierson B.K."/>
            <person name="Blankenship R.E."/>
        </authorList>
    </citation>
    <scope>NUCLEOTIDE SEQUENCE [LARGE SCALE GENOMIC DNA]</scope>
    <source>
        <strain evidence="8">ATCC 29366 / DSM 635 / J-10-fl</strain>
    </source>
</reference>
<dbReference type="PANTHER" id="PTHR33705:SF2">
    <property type="entry name" value="PHOSPHOCARRIER PROTEIN NPR"/>
    <property type="match status" value="1"/>
</dbReference>
<dbReference type="PROSITE" id="PS51350">
    <property type="entry name" value="PTS_HPR_DOM"/>
    <property type="match status" value="1"/>
</dbReference>
<dbReference type="STRING" id="324602.Caur_1326"/>
<dbReference type="AlphaFoldDB" id="A9W9R8"/>
<gene>
    <name evidence="7" type="ordered locus">Caur_1326</name>
</gene>
<dbReference type="HOGENOM" id="CLU_136230_2_2_0"/>
<organism evidence="7 8">
    <name type="scientific">Chloroflexus aurantiacus (strain ATCC 29366 / DSM 635 / J-10-fl)</name>
    <dbReference type="NCBI Taxonomy" id="324602"/>
    <lineage>
        <taxon>Bacteria</taxon>
        <taxon>Bacillati</taxon>
        <taxon>Chloroflexota</taxon>
        <taxon>Chloroflexia</taxon>
        <taxon>Chloroflexales</taxon>
        <taxon>Chloroflexineae</taxon>
        <taxon>Chloroflexaceae</taxon>
        <taxon>Chloroflexus</taxon>
    </lineage>
</organism>
<protein>
    <recommendedName>
        <fullName evidence="3">Phosphocarrier protein HPr</fullName>
    </recommendedName>
</protein>
<dbReference type="RefSeq" id="WP_012257210.1">
    <property type="nucleotide sequence ID" value="NC_010175.1"/>
</dbReference>
<dbReference type="KEGG" id="cau:Caur_1326"/>
<dbReference type="Gene3D" id="3.30.1340.10">
    <property type="entry name" value="HPr-like"/>
    <property type="match status" value="1"/>
</dbReference>
<dbReference type="InterPro" id="IPR050399">
    <property type="entry name" value="HPr"/>
</dbReference>
<feature type="domain" description="HPr" evidence="6">
    <location>
        <begin position="4"/>
        <end position="94"/>
    </location>
</feature>
<dbReference type="InterPro" id="IPR035895">
    <property type="entry name" value="HPr-like_sf"/>
</dbReference>
<evidence type="ECO:0000313" key="8">
    <source>
        <dbReference type="Proteomes" id="UP000002008"/>
    </source>
</evidence>
<dbReference type="PRINTS" id="PR00107">
    <property type="entry name" value="PHOSPHOCPHPR"/>
</dbReference>
<dbReference type="EMBL" id="CP000909">
    <property type="protein sequence ID" value="ABY34554.1"/>
    <property type="molecule type" value="Genomic_DNA"/>
</dbReference>
<keyword evidence="5" id="KW-0598">Phosphotransferase system</keyword>
<dbReference type="PROSITE" id="PS00369">
    <property type="entry name" value="PTS_HPR_HIS"/>
    <property type="match status" value="1"/>
</dbReference>
<dbReference type="eggNOG" id="COG1925">
    <property type="taxonomic scope" value="Bacteria"/>
</dbReference>
<evidence type="ECO:0000256" key="5">
    <source>
        <dbReference type="ARBA" id="ARBA00022683"/>
    </source>
</evidence>
<dbReference type="InterPro" id="IPR000032">
    <property type="entry name" value="HPr-like"/>
</dbReference>
<dbReference type="Pfam" id="PF00381">
    <property type="entry name" value="PTS-HPr"/>
    <property type="match status" value="1"/>
</dbReference>
<name>A9W9R8_CHLAA</name>
<dbReference type="CDD" id="cd00367">
    <property type="entry name" value="PTS-HPr_like"/>
    <property type="match status" value="1"/>
</dbReference>
<dbReference type="GO" id="GO:0009401">
    <property type="term" value="P:phosphoenolpyruvate-dependent sugar phosphotransferase system"/>
    <property type="evidence" value="ECO:0000318"/>
    <property type="project" value="GO_Central"/>
</dbReference>
<dbReference type="EnsemblBacteria" id="ABY34554">
    <property type="protein sequence ID" value="ABY34554"/>
    <property type="gene ID" value="Caur_1326"/>
</dbReference>
<evidence type="ECO:0000256" key="4">
    <source>
        <dbReference type="ARBA" id="ARBA00022490"/>
    </source>
</evidence>
<evidence type="ECO:0000256" key="3">
    <source>
        <dbReference type="ARBA" id="ARBA00020422"/>
    </source>
</evidence>
<evidence type="ECO:0000259" key="6">
    <source>
        <dbReference type="PROSITE" id="PS51350"/>
    </source>
</evidence>
<dbReference type="GO" id="GO:0005737">
    <property type="term" value="C:cytoplasm"/>
    <property type="evidence" value="ECO:0007669"/>
    <property type="project" value="UniProtKB-SubCell"/>
</dbReference>